<dbReference type="Gene3D" id="3.40.50.150">
    <property type="entry name" value="Vaccinia Virus protein VP39"/>
    <property type="match status" value="1"/>
</dbReference>
<dbReference type="SUPFAM" id="SSF53335">
    <property type="entry name" value="S-adenosyl-L-methionine-dependent methyltransferases"/>
    <property type="match status" value="1"/>
</dbReference>
<organism evidence="4 5">
    <name type="scientific">Rhodococcus gannanensis</name>
    <dbReference type="NCBI Taxonomy" id="1960308"/>
    <lineage>
        <taxon>Bacteria</taxon>
        <taxon>Bacillati</taxon>
        <taxon>Actinomycetota</taxon>
        <taxon>Actinomycetes</taxon>
        <taxon>Mycobacteriales</taxon>
        <taxon>Nocardiaceae</taxon>
        <taxon>Rhodococcus</taxon>
    </lineage>
</organism>
<keyword evidence="3" id="KW-0949">S-adenosyl-L-methionine</keyword>
<evidence type="ECO:0000313" key="5">
    <source>
        <dbReference type="Proteomes" id="UP001597286"/>
    </source>
</evidence>
<dbReference type="InterPro" id="IPR002935">
    <property type="entry name" value="SAM_O-MeTrfase"/>
</dbReference>
<dbReference type="InterPro" id="IPR050362">
    <property type="entry name" value="Cation-dep_OMT"/>
</dbReference>
<sequence>MLAHTEESVLEDDILVSARERAEDLGADPVPPSVGALLSLFAQMLGARTVVEIGTGAGVSGLWLLDGMRPDGVLTTIDPEPEHQRAAKDAFRSASIGSGRTRLINGWGLDVLPRLADSSYDLVFVDTVPADHPLYVEQGVRLLRPGGVIVFHNALLGGRVADPAARDSVTLAVRAAARAIAEDDRLTKVLLPVGDGLLCASRTGT</sequence>
<evidence type="ECO:0000313" key="4">
    <source>
        <dbReference type="EMBL" id="MFD1811565.1"/>
    </source>
</evidence>
<dbReference type="EMBL" id="JBHUFB010000007">
    <property type="protein sequence ID" value="MFD1811565.1"/>
    <property type="molecule type" value="Genomic_DNA"/>
</dbReference>
<dbReference type="EC" id="2.1.1.-" evidence="4"/>
<dbReference type="Pfam" id="PF01596">
    <property type="entry name" value="Methyltransf_3"/>
    <property type="match status" value="1"/>
</dbReference>
<keyword evidence="5" id="KW-1185">Reference proteome</keyword>
<dbReference type="Proteomes" id="UP001597286">
    <property type="component" value="Unassembled WGS sequence"/>
</dbReference>
<reference evidence="5" key="1">
    <citation type="journal article" date="2019" name="Int. J. Syst. Evol. Microbiol.">
        <title>The Global Catalogue of Microorganisms (GCM) 10K type strain sequencing project: providing services to taxonomists for standard genome sequencing and annotation.</title>
        <authorList>
            <consortium name="The Broad Institute Genomics Platform"/>
            <consortium name="The Broad Institute Genome Sequencing Center for Infectious Disease"/>
            <person name="Wu L."/>
            <person name="Ma J."/>
        </authorList>
    </citation>
    <scope>NUCLEOTIDE SEQUENCE [LARGE SCALE GENOMIC DNA]</scope>
    <source>
        <strain evidence="5">DT72</strain>
    </source>
</reference>
<evidence type="ECO:0000256" key="3">
    <source>
        <dbReference type="ARBA" id="ARBA00022691"/>
    </source>
</evidence>
<comment type="caution">
    <text evidence="4">The sequence shown here is derived from an EMBL/GenBank/DDBJ whole genome shotgun (WGS) entry which is preliminary data.</text>
</comment>
<protein>
    <submittedName>
        <fullName evidence="4">O-methyltransferase</fullName>
        <ecNumber evidence="4">2.1.1.-</ecNumber>
    </submittedName>
</protein>
<name>A0ABW4NZE7_9NOCA</name>
<proteinExistence type="predicted"/>
<dbReference type="GO" id="GO:0032259">
    <property type="term" value="P:methylation"/>
    <property type="evidence" value="ECO:0007669"/>
    <property type="project" value="UniProtKB-KW"/>
</dbReference>
<keyword evidence="2 4" id="KW-0808">Transferase</keyword>
<dbReference type="CDD" id="cd02440">
    <property type="entry name" value="AdoMet_MTases"/>
    <property type="match status" value="1"/>
</dbReference>
<gene>
    <name evidence="4" type="ORF">ACFSJG_05015</name>
</gene>
<evidence type="ECO:0000256" key="2">
    <source>
        <dbReference type="ARBA" id="ARBA00022679"/>
    </source>
</evidence>
<dbReference type="GO" id="GO:0008168">
    <property type="term" value="F:methyltransferase activity"/>
    <property type="evidence" value="ECO:0007669"/>
    <property type="project" value="UniProtKB-KW"/>
</dbReference>
<evidence type="ECO:0000256" key="1">
    <source>
        <dbReference type="ARBA" id="ARBA00022603"/>
    </source>
</evidence>
<keyword evidence="1 4" id="KW-0489">Methyltransferase</keyword>
<dbReference type="PANTHER" id="PTHR10509:SF85">
    <property type="entry name" value="O-METHYLTRANSFERASE RV1220C-RELATED"/>
    <property type="match status" value="1"/>
</dbReference>
<accession>A0ABW4NZE7</accession>
<dbReference type="InterPro" id="IPR029063">
    <property type="entry name" value="SAM-dependent_MTases_sf"/>
</dbReference>
<dbReference type="RefSeq" id="WP_378484262.1">
    <property type="nucleotide sequence ID" value="NZ_JBHUFB010000007.1"/>
</dbReference>
<dbReference type="PROSITE" id="PS51682">
    <property type="entry name" value="SAM_OMT_I"/>
    <property type="match status" value="1"/>
</dbReference>
<dbReference type="PANTHER" id="PTHR10509">
    <property type="entry name" value="O-METHYLTRANSFERASE-RELATED"/>
    <property type="match status" value="1"/>
</dbReference>